<dbReference type="SUPFAM" id="SSF53850">
    <property type="entry name" value="Periplasmic binding protein-like II"/>
    <property type="match status" value="1"/>
</dbReference>
<reference evidence="6 7" key="1">
    <citation type="submission" date="2019-12" db="EMBL/GenBank/DDBJ databases">
        <title>Shewanella insulae sp. nov., isolated from a tidal flat.</title>
        <authorList>
            <person name="Yoon J.-H."/>
        </authorList>
    </citation>
    <scope>NUCLEOTIDE SEQUENCE [LARGE SCALE GENOMIC DNA]</scope>
    <source>
        <strain evidence="6 7">JBTF-M18</strain>
    </source>
</reference>
<sequence>MKLFAAIVHHGSFAAAARQLSVTPSKASKDIQYLESLLDTRLLQRSTRHVTTTDAGELFYHKSREILELNDELLDSLSSQKTQLSGELRLTAPELWGERILTPIILAFKQCHPDVRIKASFSNETSDLHRDKLHIAFRSTQITNEPYLARLIMADESLLCASPDYLSRHAAPENPEALTRHEMITLTGRDKAFDRIKLLNANQKVEIQLDGELSFNNKNAIYQAVKAGLGIAVLPKYLVEAELHRGELVTILPDYRLASSNFYALYSHRRKDSALINLFIDFVIAQITPATADANTPS</sequence>
<evidence type="ECO:0000313" key="6">
    <source>
        <dbReference type="EMBL" id="MXR69934.1"/>
    </source>
</evidence>
<evidence type="ECO:0000259" key="5">
    <source>
        <dbReference type="PROSITE" id="PS50931"/>
    </source>
</evidence>
<dbReference type="InterPro" id="IPR000847">
    <property type="entry name" value="LysR_HTH_N"/>
</dbReference>
<dbReference type="AlphaFoldDB" id="A0A6L7I1X2"/>
<gene>
    <name evidence="6" type="ORF">GNT65_14825</name>
</gene>
<dbReference type="InterPro" id="IPR036390">
    <property type="entry name" value="WH_DNA-bd_sf"/>
</dbReference>
<dbReference type="PANTHER" id="PTHR30537:SF5">
    <property type="entry name" value="HTH-TYPE TRANSCRIPTIONAL ACTIVATOR TTDR-RELATED"/>
    <property type="match status" value="1"/>
</dbReference>
<keyword evidence="3" id="KW-0238">DNA-binding</keyword>
<accession>A0A6L7I1X2</accession>
<dbReference type="Gene3D" id="1.10.10.10">
    <property type="entry name" value="Winged helix-like DNA-binding domain superfamily/Winged helix DNA-binding domain"/>
    <property type="match status" value="1"/>
</dbReference>
<dbReference type="InterPro" id="IPR036388">
    <property type="entry name" value="WH-like_DNA-bd_sf"/>
</dbReference>
<dbReference type="Gene3D" id="3.40.190.290">
    <property type="match status" value="1"/>
</dbReference>
<dbReference type="SUPFAM" id="SSF46785">
    <property type="entry name" value="Winged helix' DNA-binding domain"/>
    <property type="match status" value="1"/>
</dbReference>
<dbReference type="CDD" id="cd08422">
    <property type="entry name" value="PBP2_CrgA_like"/>
    <property type="match status" value="1"/>
</dbReference>
<dbReference type="InterPro" id="IPR058163">
    <property type="entry name" value="LysR-type_TF_proteobact-type"/>
</dbReference>
<dbReference type="GO" id="GO:0006351">
    <property type="term" value="P:DNA-templated transcription"/>
    <property type="evidence" value="ECO:0007669"/>
    <property type="project" value="TreeGrafter"/>
</dbReference>
<evidence type="ECO:0000256" key="3">
    <source>
        <dbReference type="ARBA" id="ARBA00023125"/>
    </source>
</evidence>
<dbReference type="GO" id="GO:0003700">
    <property type="term" value="F:DNA-binding transcription factor activity"/>
    <property type="evidence" value="ECO:0007669"/>
    <property type="project" value="InterPro"/>
</dbReference>
<dbReference type="GO" id="GO:0043565">
    <property type="term" value="F:sequence-specific DNA binding"/>
    <property type="evidence" value="ECO:0007669"/>
    <property type="project" value="TreeGrafter"/>
</dbReference>
<dbReference type="Proteomes" id="UP000474778">
    <property type="component" value="Unassembled WGS sequence"/>
</dbReference>
<name>A0A6L7I1X2_9GAMM</name>
<keyword evidence="4" id="KW-0804">Transcription</keyword>
<evidence type="ECO:0000313" key="7">
    <source>
        <dbReference type="Proteomes" id="UP000474778"/>
    </source>
</evidence>
<dbReference type="Pfam" id="PF03466">
    <property type="entry name" value="LysR_substrate"/>
    <property type="match status" value="1"/>
</dbReference>
<feature type="domain" description="HTH lysR-type" evidence="5">
    <location>
        <begin position="1"/>
        <end position="53"/>
    </location>
</feature>
<comment type="similarity">
    <text evidence="1">Belongs to the LysR transcriptional regulatory family.</text>
</comment>
<proteinExistence type="inferred from homology"/>
<dbReference type="Pfam" id="PF00126">
    <property type="entry name" value="HTH_1"/>
    <property type="match status" value="1"/>
</dbReference>
<keyword evidence="7" id="KW-1185">Reference proteome</keyword>
<dbReference type="PROSITE" id="PS50931">
    <property type="entry name" value="HTH_LYSR"/>
    <property type="match status" value="1"/>
</dbReference>
<dbReference type="PANTHER" id="PTHR30537">
    <property type="entry name" value="HTH-TYPE TRANSCRIPTIONAL REGULATOR"/>
    <property type="match status" value="1"/>
</dbReference>
<evidence type="ECO:0000256" key="1">
    <source>
        <dbReference type="ARBA" id="ARBA00009437"/>
    </source>
</evidence>
<dbReference type="EMBL" id="WRPA01000013">
    <property type="protein sequence ID" value="MXR69934.1"/>
    <property type="molecule type" value="Genomic_DNA"/>
</dbReference>
<dbReference type="InterPro" id="IPR005119">
    <property type="entry name" value="LysR_subst-bd"/>
</dbReference>
<evidence type="ECO:0000256" key="2">
    <source>
        <dbReference type="ARBA" id="ARBA00023015"/>
    </source>
</evidence>
<keyword evidence="2" id="KW-0805">Transcription regulation</keyword>
<evidence type="ECO:0000256" key="4">
    <source>
        <dbReference type="ARBA" id="ARBA00023163"/>
    </source>
</evidence>
<comment type="caution">
    <text evidence="6">The sequence shown here is derived from an EMBL/GenBank/DDBJ whole genome shotgun (WGS) entry which is preliminary data.</text>
</comment>
<organism evidence="6 7">
    <name type="scientific">Shewanella insulae</name>
    <dbReference type="NCBI Taxonomy" id="2681496"/>
    <lineage>
        <taxon>Bacteria</taxon>
        <taxon>Pseudomonadati</taxon>
        <taxon>Pseudomonadota</taxon>
        <taxon>Gammaproteobacteria</taxon>
        <taxon>Alteromonadales</taxon>
        <taxon>Shewanellaceae</taxon>
        <taxon>Shewanella</taxon>
    </lineage>
</organism>
<dbReference type="FunFam" id="1.10.10.10:FF:000001">
    <property type="entry name" value="LysR family transcriptional regulator"/>
    <property type="match status" value="1"/>
</dbReference>
<protein>
    <submittedName>
        <fullName evidence="6">LysR family transcriptional regulator</fullName>
    </submittedName>
</protein>